<name>A0ACC2TZ72_9FUNG</name>
<accession>A0ACC2TZ72</accession>
<evidence type="ECO:0000313" key="2">
    <source>
        <dbReference type="Proteomes" id="UP001165960"/>
    </source>
</evidence>
<sequence length="521" mass="59627">MLTKNGIQSCDQCNFQRIRCCQVRPSCETCVKKGLKCTWNREPKGRAGAKYQNIETFRAYLGSSTRCRWIKKTPSSFTGDKKKTLKRAKSDESNKWYSSSPRRHLVEYFKVQINFNAYPLSNRATRNLARALMNLPLYYAESYMPLQVHITSKETSNYCYLACFVYFNQIHPFFNIFSREGSYYSQTRLLKTSVMLCGMSLLPLNPTTLSITSNLIERVTFHLSLSHSANTLETLQSLLVLLTGLPNPLVIPGAPLFLKRISLLFFSLGIHLQPPASLPDDIKKQRTACLHAFVYISASQSYITFEGQSDTIDHIMTSFNPIDNSPYIPPEHILSYAQSSWSILLWLAKKQSTAFNLKSASKFIVRLKLIASIAHQRLASKKQTESTDDFNRFGVILNLQYKFLICQFGNELPRLNHAEHSTLLDEITVAAASLIKMVHQYTTLLPPSQVWKFTLSACQYLITNYHSVHQKDHKSLTQSLIQARKVFLHLKSSRQTEYMSIFYLAILDFHMTAKRICLPAT</sequence>
<keyword evidence="2" id="KW-1185">Reference proteome</keyword>
<organism evidence="1 2">
    <name type="scientific">Entomophthora muscae</name>
    <dbReference type="NCBI Taxonomy" id="34485"/>
    <lineage>
        <taxon>Eukaryota</taxon>
        <taxon>Fungi</taxon>
        <taxon>Fungi incertae sedis</taxon>
        <taxon>Zoopagomycota</taxon>
        <taxon>Entomophthoromycotina</taxon>
        <taxon>Entomophthoromycetes</taxon>
        <taxon>Entomophthorales</taxon>
        <taxon>Entomophthoraceae</taxon>
        <taxon>Entomophthora</taxon>
    </lineage>
</organism>
<reference evidence="1" key="1">
    <citation type="submission" date="2022-04" db="EMBL/GenBank/DDBJ databases">
        <title>Genome of the entomopathogenic fungus Entomophthora muscae.</title>
        <authorList>
            <person name="Elya C."/>
            <person name="Lovett B.R."/>
            <person name="Lee E."/>
            <person name="Macias A.M."/>
            <person name="Hajek A.E."/>
            <person name="De Bivort B.L."/>
            <person name="Kasson M.T."/>
            <person name="De Fine Licht H.H."/>
            <person name="Stajich J.E."/>
        </authorList>
    </citation>
    <scope>NUCLEOTIDE SEQUENCE</scope>
    <source>
        <strain evidence="1">Berkeley</strain>
    </source>
</reference>
<dbReference type="Proteomes" id="UP001165960">
    <property type="component" value="Unassembled WGS sequence"/>
</dbReference>
<proteinExistence type="predicted"/>
<comment type="caution">
    <text evidence="1">The sequence shown here is derived from an EMBL/GenBank/DDBJ whole genome shotgun (WGS) entry which is preliminary data.</text>
</comment>
<dbReference type="EMBL" id="QTSX02001661">
    <property type="protein sequence ID" value="KAJ9079741.1"/>
    <property type="molecule type" value="Genomic_DNA"/>
</dbReference>
<protein>
    <submittedName>
        <fullName evidence="1">Uncharacterized protein</fullName>
    </submittedName>
</protein>
<evidence type="ECO:0000313" key="1">
    <source>
        <dbReference type="EMBL" id="KAJ9079741.1"/>
    </source>
</evidence>
<gene>
    <name evidence="1" type="ORF">DSO57_1032274</name>
</gene>